<evidence type="ECO:0000256" key="1">
    <source>
        <dbReference type="SAM" id="MobiDB-lite"/>
    </source>
</evidence>
<dbReference type="EMBL" id="LUEZ02000017">
    <property type="protein sequence ID" value="RDB27238.1"/>
    <property type="molecule type" value="Genomic_DNA"/>
</dbReference>
<organism evidence="2 4">
    <name type="scientific">Hypsizygus marmoreus</name>
    <name type="common">White beech mushroom</name>
    <name type="synonym">Agaricus marmoreus</name>
    <dbReference type="NCBI Taxonomy" id="39966"/>
    <lineage>
        <taxon>Eukaryota</taxon>
        <taxon>Fungi</taxon>
        <taxon>Dikarya</taxon>
        <taxon>Basidiomycota</taxon>
        <taxon>Agaricomycotina</taxon>
        <taxon>Agaricomycetes</taxon>
        <taxon>Agaricomycetidae</taxon>
        <taxon>Agaricales</taxon>
        <taxon>Tricholomatineae</taxon>
        <taxon>Lyophyllaceae</taxon>
        <taxon>Hypsizygus</taxon>
    </lineage>
</organism>
<protein>
    <submittedName>
        <fullName evidence="2">Uncharacterized protein</fullName>
    </submittedName>
</protein>
<feature type="region of interest" description="Disordered" evidence="1">
    <location>
        <begin position="63"/>
        <end position="83"/>
    </location>
</feature>
<dbReference type="Proteomes" id="UP000076154">
    <property type="component" value="Unassembled WGS sequence"/>
</dbReference>
<feature type="compositionally biased region" description="Basic residues" evidence="1">
    <location>
        <begin position="1"/>
        <end position="11"/>
    </location>
</feature>
<feature type="region of interest" description="Disordered" evidence="1">
    <location>
        <begin position="1"/>
        <end position="45"/>
    </location>
</feature>
<comment type="caution">
    <text evidence="2">The sequence shown here is derived from an EMBL/GenBank/DDBJ whole genome shotgun (WGS) entry which is preliminary data.</text>
</comment>
<accession>A0A369K3M1</accession>
<reference evidence="2 4" key="1">
    <citation type="submission" date="2018-04" db="EMBL/GenBank/DDBJ databases">
        <title>Whole genome sequencing of Hypsizygus marmoreus.</title>
        <authorList>
            <person name="Choi I.-G."/>
            <person name="Min B."/>
            <person name="Kim J.-G."/>
            <person name="Kim S."/>
            <person name="Oh Y.-L."/>
            <person name="Kong W.-S."/>
            <person name="Park H."/>
            <person name="Jeong J."/>
            <person name="Song E.-S."/>
        </authorList>
    </citation>
    <scope>NUCLEOTIDE SEQUENCE [LARGE SCALE GENOMIC DNA]</scope>
    <source>
        <strain evidence="2 4">51987-8</strain>
    </source>
</reference>
<gene>
    <name evidence="2" type="ORF">Hypma_004495</name>
    <name evidence="3" type="ORF">Hypma_004498</name>
</gene>
<evidence type="ECO:0000313" key="4">
    <source>
        <dbReference type="Proteomes" id="UP000076154"/>
    </source>
</evidence>
<dbReference type="EMBL" id="LUEZ02000017">
    <property type="protein sequence ID" value="RDB27235.1"/>
    <property type="molecule type" value="Genomic_DNA"/>
</dbReference>
<evidence type="ECO:0000313" key="3">
    <source>
        <dbReference type="EMBL" id="RDB27238.1"/>
    </source>
</evidence>
<feature type="compositionally biased region" description="Basic and acidic residues" evidence="1">
    <location>
        <begin position="16"/>
        <end position="33"/>
    </location>
</feature>
<sequence>MLAAHRGRKRWGTAGNEKRGRTGDGSKMNDRTRGPATRILFGSGMTRSGRIVRRMQLSPSSAIDETVHDRGSYRPTVGIPLQPRHVPDLRKEFKAGSGEGKAIKE</sequence>
<keyword evidence="4" id="KW-1185">Reference proteome</keyword>
<name>A0A369K3M1_HYPMA</name>
<dbReference type="InParanoid" id="A0A369K3M1"/>
<dbReference type="AlphaFoldDB" id="A0A369K3M1"/>
<evidence type="ECO:0000313" key="2">
    <source>
        <dbReference type="EMBL" id="RDB27235.1"/>
    </source>
</evidence>
<proteinExistence type="predicted"/>